<gene>
    <name evidence="1" type="ORF">ACFP3R_36820</name>
</gene>
<dbReference type="Proteomes" id="UP001596220">
    <property type="component" value="Unassembled WGS sequence"/>
</dbReference>
<organism evidence="1 2">
    <name type="scientific">Saccharothrix lopnurensis</name>
    <dbReference type="NCBI Taxonomy" id="1670621"/>
    <lineage>
        <taxon>Bacteria</taxon>
        <taxon>Bacillati</taxon>
        <taxon>Actinomycetota</taxon>
        <taxon>Actinomycetes</taxon>
        <taxon>Pseudonocardiales</taxon>
        <taxon>Pseudonocardiaceae</taxon>
        <taxon>Saccharothrix</taxon>
    </lineage>
</organism>
<sequence length="87" mass="9958">MLADDDHDVDAVPARAEIRDGRVFTDERRGLPRRTAPLFEHLTALEPVRVRLLDRHDPDALVEIIGDRRRRRTHEHLPQVVSAAALP</sequence>
<dbReference type="EMBL" id="JBHSQO010000079">
    <property type="protein sequence ID" value="MFC6094857.1"/>
    <property type="molecule type" value="Genomic_DNA"/>
</dbReference>
<dbReference type="RefSeq" id="WP_380643512.1">
    <property type="nucleotide sequence ID" value="NZ_JBHSQO010000079.1"/>
</dbReference>
<keyword evidence="2" id="KW-1185">Reference proteome</keyword>
<name>A0ABW1PIT1_9PSEU</name>
<accession>A0ABW1PIT1</accession>
<evidence type="ECO:0000313" key="2">
    <source>
        <dbReference type="Proteomes" id="UP001596220"/>
    </source>
</evidence>
<evidence type="ECO:0000313" key="1">
    <source>
        <dbReference type="EMBL" id="MFC6094857.1"/>
    </source>
</evidence>
<proteinExistence type="predicted"/>
<comment type="caution">
    <text evidence="1">The sequence shown here is derived from an EMBL/GenBank/DDBJ whole genome shotgun (WGS) entry which is preliminary data.</text>
</comment>
<protein>
    <submittedName>
        <fullName evidence="1">Uncharacterized protein</fullName>
    </submittedName>
</protein>
<reference evidence="2" key="1">
    <citation type="journal article" date="2019" name="Int. J. Syst. Evol. Microbiol.">
        <title>The Global Catalogue of Microorganisms (GCM) 10K type strain sequencing project: providing services to taxonomists for standard genome sequencing and annotation.</title>
        <authorList>
            <consortium name="The Broad Institute Genomics Platform"/>
            <consortium name="The Broad Institute Genome Sequencing Center for Infectious Disease"/>
            <person name="Wu L."/>
            <person name="Ma J."/>
        </authorList>
    </citation>
    <scope>NUCLEOTIDE SEQUENCE [LARGE SCALE GENOMIC DNA]</scope>
    <source>
        <strain evidence="2">CGMCC 4.7246</strain>
    </source>
</reference>